<accession>A0ABC9Q2S1</accession>
<dbReference type="PIRSF" id="PIRSF005355">
    <property type="entry name" value="UBIAD1"/>
    <property type="match status" value="1"/>
</dbReference>
<keyword evidence="2 8" id="KW-0474">Menaquinone biosynthesis</keyword>
<feature type="transmembrane region" description="Helical" evidence="8">
    <location>
        <begin position="160"/>
        <end position="179"/>
    </location>
</feature>
<evidence type="ECO:0000256" key="1">
    <source>
        <dbReference type="ARBA" id="ARBA00004141"/>
    </source>
</evidence>
<proteinExistence type="inferred from homology"/>
<feature type="transmembrane region" description="Helical" evidence="8">
    <location>
        <begin position="51"/>
        <end position="73"/>
    </location>
</feature>
<evidence type="ECO:0000256" key="6">
    <source>
        <dbReference type="ARBA" id="ARBA00022989"/>
    </source>
</evidence>
<keyword evidence="4 8" id="KW-0808">Transferase</keyword>
<feature type="transmembrane region" description="Helical" evidence="8">
    <location>
        <begin position="130"/>
        <end position="148"/>
    </location>
</feature>
<evidence type="ECO:0000313" key="10">
    <source>
        <dbReference type="Proteomes" id="UP000003093"/>
    </source>
</evidence>
<keyword evidence="5 8" id="KW-0812">Transmembrane</keyword>
<evidence type="ECO:0000256" key="3">
    <source>
        <dbReference type="ARBA" id="ARBA00022475"/>
    </source>
</evidence>
<feature type="transmembrane region" description="Helical" evidence="8">
    <location>
        <begin position="227"/>
        <end position="250"/>
    </location>
</feature>
<feature type="transmembrane region" description="Helical" evidence="8">
    <location>
        <begin position="294"/>
        <end position="313"/>
    </location>
</feature>
<dbReference type="FunFam" id="1.10.357.140:FF:000007">
    <property type="entry name" value="1,4-dihydroxy-2-naphthoate octaprenyltransferase"/>
    <property type="match status" value="1"/>
</dbReference>
<feature type="transmembrane region" description="Helical" evidence="8">
    <location>
        <begin position="104"/>
        <end position="124"/>
    </location>
</feature>
<feature type="transmembrane region" description="Helical" evidence="8">
    <location>
        <begin position="185"/>
        <end position="206"/>
    </location>
</feature>
<dbReference type="FunFam" id="1.20.120.1780:FF:000002">
    <property type="entry name" value="1,4-dihydroxy-2-naphthoate octaprenyltransferase"/>
    <property type="match status" value="1"/>
</dbReference>
<dbReference type="AlphaFoldDB" id="A0ABC9Q2S1"/>
<dbReference type="InterPro" id="IPR044878">
    <property type="entry name" value="UbiA_sf"/>
</dbReference>
<name>A0ABC9Q2S1_STAA5</name>
<dbReference type="EC" id="2.5.1.74" evidence="8"/>
<comment type="function">
    <text evidence="8">Conversion of 1,4-dihydroxy-2-naphthoate (DHNA) to demethylmenaquinone (DMK).</text>
</comment>
<gene>
    <name evidence="8" type="primary">menA</name>
    <name evidence="9" type="ORF">ST398NM02_1039</name>
</gene>
<dbReference type="InterPro" id="IPR026046">
    <property type="entry name" value="UBIAD1"/>
</dbReference>
<dbReference type="Gene3D" id="1.10.357.140">
    <property type="entry name" value="UbiA prenyltransferase"/>
    <property type="match status" value="1"/>
</dbReference>
<evidence type="ECO:0000256" key="4">
    <source>
        <dbReference type="ARBA" id="ARBA00022679"/>
    </source>
</evidence>
<dbReference type="InterPro" id="IPR004657">
    <property type="entry name" value="MenA"/>
</dbReference>
<comment type="similarity">
    <text evidence="8">Belongs to the MenA family. Type 1 subfamily.</text>
</comment>
<dbReference type="GO" id="GO:0046428">
    <property type="term" value="F:1,4-dihydroxy-2-naphthoate polyprenyltransferase activity"/>
    <property type="evidence" value="ECO:0007669"/>
    <property type="project" value="UniProtKB-UniRule"/>
</dbReference>
<keyword evidence="3 8" id="KW-1003">Cell membrane</keyword>
<evidence type="ECO:0000313" key="9">
    <source>
        <dbReference type="EMBL" id="EIA14987.1"/>
    </source>
</evidence>
<feature type="transmembrane region" description="Helical" evidence="8">
    <location>
        <begin position="256"/>
        <end position="273"/>
    </location>
</feature>
<evidence type="ECO:0000256" key="7">
    <source>
        <dbReference type="ARBA" id="ARBA00023136"/>
    </source>
</evidence>
<evidence type="ECO:0000256" key="5">
    <source>
        <dbReference type="ARBA" id="ARBA00022692"/>
    </source>
</evidence>
<feature type="transmembrane region" description="Helical" evidence="8">
    <location>
        <begin position="25"/>
        <end position="45"/>
    </location>
</feature>
<dbReference type="Pfam" id="PF01040">
    <property type="entry name" value="UbiA"/>
    <property type="match status" value="1"/>
</dbReference>
<keyword evidence="7 8" id="KW-0472">Membrane</keyword>
<keyword evidence="6 8" id="KW-1133">Transmembrane helix</keyword>
<comment type="caution">
    <text evidence="9">The sequence shown here is derived from an EMBL/GenBank/DDBJ whole genome shotgun (WGS) entry which is preliminary data.</text>
</comment>
<evidence type="ECO:0000256" key="8">
    <source>
        <dbReference type="HAMAP-Rule" id="MF_01937"/>
    </source>
</evidence>
<dbReference type="EMBL" id="AIDT01000002">
    <property type="protein sequence ID" value="EIA14987.1"/>
    <property type="molecule type" value="Genomic_DNA"/>
</dbReference>
<protein>
    <recommendedName>
        <fullName evidence="8">1,4-dihydroxy-2-naphthoate octaprenyltransferase</fullName>
        <shortName evidence="8">DHNA-octaprenyltransferase</shortName>
        <ecNumber evidence="8">2.5.1.74</ecNumber>
    </recommendedName>
</protein>
<dbReference type="Proteomes" id="UP000003093">
    <property type="component" value="Unassembled WGS sequence"/>
</dbReference>
<comment type="subcellular location">
    <subcellularLocation>
        <location evidence="8">Cell membrane</location>
        <topology evidence="8">Multi-pass membrane protein</topology>
    </subcellularLocation>
    <subcellularLocation>
        <location evidence="1">Membrane</location>
        <topology evidence="1">Multi-pass membrane protein</topology>
    </subcellularLocation>
</comment>
<dbReference type="PANTHER" id="PTHR13929">
    <property type="entry name" value="1,4-DIHYDROXY-2-NAPHTHOATE OCTAPRENYLTRANSFERASE"/>
    <property type="match status" value="1"/>
</dbReference>
<dbReference type="InterPro" id="IPR000537">
    <property type="entry name" value="UbiA_prenyltransferase"/>
</dbReference>
<organism evidence="9 10">
    <name type="scientific">Staphylococcus aureus subsp. aureus DR10</name>
    <dbReference type="NCBI Taxonomy" id="1155079"/>
    <lineage>
        <taxon>Bacteria</taxon>
        <taxon>Bacillati</taxon>
        <taxon>Bacillota</taxon>
        <taxon>Bacilli</taxon>
        <taxon>Bacillales</taxon>
        <taxon>Staphylococcaceae</taxon>
        <taxon>Staphylococcus</taxon>
    </lineage>
</organism>
<evidence type="ECO:0000256" key="2">
    <source>
        <dbReference type="ARBA" id="ARBA00022428"/>
    </source>
</evidence>
<dbReference type="NCBIfam" id="NF004749">
    <property type="entry name" value="PRK06080.1-1"/>
    <property type="match status" value="1"/>
</dbReference>
<comment type="pathway">
    <text evidence="8">Quinol/quinone metabolism; menaquinone biosynthesis; menaquinol from 1,4-dihydroxy-2-naphthoate: step 1/2.</text>
</comment>
<dbReference type="PANTHER" id="PTHR13929:SF0">
    <property type="entry name" value="UBIA PRENYLTRANSFERASE DOMAIN-CONTAINING PROTEIN 1"/>
    <property type="match status" value="1"/>
</dbReference>
<dbReference type="NCBIfam" id="NF004753">
    <property type="entry name" value="PRK06080.1-5"/>
    <property type="match status" value="1"/>
</dbReference>
<dbReference type="GO" id="GO:0009234">
    <property type="term" value="P:menaquinone biosynthetic process"/>
    <property type="evidence" value="ECO:0007669"/>
    <property type="project" value="UniProtKB-UniRule"/>
</dbReference>
<dbReference type="Gene3D" id="1.20.120.1780">
    <property type="entry name" value="UbiA prenyltransferase"/>
    <property type="match status" value="1"/>
</dbReference>
<dbReference type="HAMAP" id="MF_01937">
    <property type="entry name" value="MenA_1"/>
    <property type="match status" value="1"/>
</dbReference>
<sequence>MYSMSNQYQQYSTVKKYWHLMRPHTLTASVVPVLVGTAASKIYFLGSEDHIKISLFIAMLLACLLIQAATNMFNEYYDYKKGLDDHESVGIGGAIVRNGMSPELVLRLAIAFYILAAILGLFLAANSSFWLLPVGLVCMAVGYLYTGGPFPISWTPFGELFSGVFMGMFIIVIAFFIQTGNIQSYVIWLSVPIVITIGLINMANNIRDRVKDKASGRKTLPILLGKNASLTFMAIMYFIAYAFIVLTIIIKPGGSLFYLLALLSFPMPVKVIRRFKKNDTPPTMMPAMAAAGKTNTFFGLLYALGIYISALFAGI</sequence>
<comment type="catalytic activity">
    <reaction evidence="8">
        <text>an all-trans-polyprenyl diphosphate + 1,4-dihydroxy-2-naphthoate + H(+) = a 2-demethylmenaquinol + CO2 + diphosphate</text>
        <dbReference type="Rhea" id="RHEA:26478"/>
        <dbReference type="Rhea" id="RHEA-COMP:9563"/>
        <dbReference type="Rhea" id="RHEA-COMP:9564"/>
        <dbReference type="ChEBI" id="CHEBI:11173"/>
        <dbReference type="ChEBI" id="CHEBI:15378"/>
        <dbReference type="ChEBI" id="CHEBI:16526"/>
        <dbReference type="ChEBI" id="CHEBI:33019"/>
        <dbReference type="ChEBI" id="CHEBI:55437"/>
        <dbReference type="ChEBI" id="CHEBI:58914"/>
        <dbReference type="EC" id="2.5.1.74"/>
    </reaction>
</comment>
<dbReference type="GO" id="GO:0005886">
    <property type="term" value="C:plasma membrane"/>
    <property type="evidence" value="ECO:0007669"/>
    <property type="project" value="UniProtKB-SubCell"/>
</dbReference>
<dbReference type="CDD" id="cd13962">
    <property type="entry name" value="PT_UbiA_UBIAD1"/>
    <property type="match status" value="1"/>
</dbReference>
<reference evidence="9 10" key="1">
    <citation type="journal article" date="2012" name="MBio">
        <title>Identification of a highly transmissible animal-independent Staphylococcus aureus ST398 clone with distinct genomic and cell adhesion properties.</title>
        <authorList>
            <person name="Uhlemann A.C."/>
            <person name="Porcella S.F."/>
            <person name="Trivedi S."/>
            <person name="Sullivan S.B."/>
            <person name="Hafer C."/>
            <person name="Kennedy A.D."/>
            <person name="Barbian K.D."/>
            <person name="McCarthy A.J."/>
            <person name="Street C."/>
            <person name="Hirschberg D.L."/>
            <person name="Lipkin W.I."/>
            <person name="Lindsay J.A."/>
            <person name="DeLeo F.R."/>
            <person name="Lowy F.D."/>
        </authorList>
    </citation>
    <scope>NUCLEOTIDE SEQUENCE [LARGE SCALE GENOMIC DNA]</scope>
    <source>
        <strain evidence="9 10">DR10</strain>
    </source>
</reference>